<dbReference type="Proteomes" id="UP001217089">
    <property type="component" value="Unassembled WGS sequence"/>
</dbReference>
<dbReference type="InterPro" id="IPR036926">
    <property type="entry name" value="Thymidate_synth/dCMP_Mease_sf"/>
</dbReference>
<feature type="region of interest" description="Disordered" evidence="9">
    <location>
        <begin position="1"/>
        <end position="22"/>
    </location>
</feature>
<comment type="similarity">
    <text evidence="2">Belongs to the thymidylate synthase family.</text>
</comment>
<dbReference type="NCBIfam" id="TIGR03284">
    <property type="entry name" value="thym_sym"/>
    <property type="match status" value="1"/>
</dbReference>
<keyword evidence="7" id="KW-0545">Nucleotide biosynthesis</keyword>
<feature type="active site" evidence="8">
    <location>
        <position position="201"/>
    </location>
</feature>
<reference evidence="11 12" key="1">
    <citation type="submission" date="2022-12" db="EMBL/GenBank/DDBJ databases">
        <title>Chromosome-level genome of Tegillarca granosa.</title>
        <authorList>
            <person name="Kim J."/>
        </authorList>
    </citation>
    <scope>NUCLEOTIDE SEQUENCE [LARGE SCALE GENOMIC DNA]</scope>
    <source>
        <strain evidence="11">Teg-2019</strain>
        <tissue evidence="11">Adductor muscle</tissue>
    </source>
</reference>
<evidence type="ECO:0000256" key="2">
    <source>
        <dbReference type="ARBA" id="ARBA00009972"/>
    </source>
</evidence>
<feature type="domain" description="Thymidylate synthase/dCMP hydroxymethylase" evidence="10">
    <location>
        <begin position="38"/>
        <end position="319"/>
    </location>
</feature>
<dbReference type="InterPro" id="IPR045097">
    <property type="entry name" value="Thymidate_synth/dCMP_Mease"/>
</dbReference>
<dbReference type="EC" id="2.1.1.45" evidence="3"/>
<sequence>MESVQTNGIHEGKTVASCNGDSVMTNGHAGTKRHDEYNYLDAIQQIIDHGVHKKNRTGTDTVSIFGMQMRYSLRDVFPLLTTKRVFWRGVAEELLWFVQGCTNGKKLSEKGVKIWDANGSRQFLDNLGLTHREEGDLGPVYGFQWRHFGAEYKDMHTDYTGQGVDQLQNVINKIKNDPDDRRIIMSAWNPPDLGKMALPPCHAFVQFYVANGELSCQLYQRSGDMGLGVPFNIASYSLLTYMIAHVTGLKTGDFVHTIGDAHVYVNHIEPLKEQLKRVPKDFPKLVIKRKVDNIDDFKFEDFEIVGYSPHPKIAMEMAV</sequence>
<dbReference type="HAMAP" id="MF_00008">
    <property type="entry name" value="Thymidy_synth_bact"/>
    <property type="match status" value="1"/>
</dbReference>
<dbReference type="PANTHER" id="PTHR11548">
    <property type="entry name" value="THYMIDYLATE SYNTHASE 1"/>
    <property type="match status" value="1"/>
</dbReference>
<evidence type="ECO:0000256" key="3">
    <source>
        <dbReference type="ARBA" id="ARBA00011947"/>
    </source>
</evidence>
<dbReference type="InterPro" id="IPR000398">
    <property type="entry name" value="Thymidylate_synthase"/>
</dbReference>
<evidence type="ECO:0000313" key="12">
    <source>
        <dbReference type="Proteomes" id="UP001217089"/>
    </source>
</evidence>
<dbReference type="PRINTS" id="PR00108">
    <property type="entry name" value="THYMDSNTHASE"/>
</dbReference>
<proteinExistence type="inferred from homology"/>
<evidence type="ECO:0000256" key="5">
    <source>
        <dbReference type="ARBA" id="ARBA00022603"/>
    </source>
</evidence>
<dbReference type="NCBIfam" id="NF002497">
    <property type="entry name" value="PRK01827.1-3"/>
    <property type="match status" value="1"/>
</dbReference>
<dbReference type="Gene3D" id="3.30.572.10">
    <property type="entry name" value="Thymidylate synthase/dCMP hydroxymethylase domain"/>
    <property type="match status" value="1"/>
</dbReference>
<evidence type="ECO:0000256" key="9">
    <source>
        <dbReference type="SAM" id="MobiDB-lite"/>
    </source>
</evidence>
<evidence type="ECO:0000256" key="6">
    <source>
        <dbReference type="ARBA" id="ARBA00022679"/>
    </source>
</evidence>
<dbReference type="SUPFAM" id="SSF55831">
    <property type="entry name" value="Thymidylate synthase/dCMP hydroxymethylase"/>
    <property type="match status" value="1"/>
</dbReference>
<accession>A0ABQ9E784</accession>
<name>A0ABQ9E784_TEGGR</name>
<evidence type="ECO:0000313" key="11">
    <source>
        <dbReference type="EMBL" id="KAJ8299173.1"/>
    </source>
</evidence>
<comment type="caution">
    <text evidence="11">The sequence shown here is derived from an EMBL/GenBank/DDBJ whole genome shotgun (WGS) entry which is preliminary data.</text>
</comment>
<dbReference type="InterPro" id="IPR020940">
    <property type="entry name" value="Thymidylate_synthase_AS"/>
</dbReference>
<evidence type="ECO:0000256" key="4">
    <source>
        <dbReference type="ARBA" id="ARBA00015931"/>
    </source>
</evidence>
<organism evidence="11 12">
    <name type="scientific">Tegillarca granosa</name>
    <name type="common">Malaysian cockle</name>
    <name type="synonym">Anadara granosa</name>
    <dbReference type="NCBI Taxonomy" id="220873"/>
    <lineage>
        <taxon>Eukaryota</taxon>
        <taxon>Metazoa</taxon>
        <taxon>Spiralia</taxon>
        <taxon>Lophotrochozoa</taxon>
        <taxon>Mollusca</taxon>
        <taxon>Bivalvia</taxon>
        <taxon>Autobranchia</taxon>
        <taxon>Pteriomorphia</taxon>
        <taxon>Arcoida</taxon>
        <taxon>Arcoidea</taxon>
        <taxon>Arcidae</taxon>
        <taxon>Tegillarca</taxon>
    </lineage>
</organism>
<protein>
    <recommendedName>
        <fullName evidence="4">Thymidylate synthase</fullName>
        <ecNumber evidence="3">2.1.1.45</ecNumber>
    </recommendedName>
</protein>
<dbReference type="InterPro" id="IPR023451">
    <property type="entry name" value="Thymidate_synth/dCMP_Mease_dom"/>
</dbReference>
<dbReference type="EMBL" id="JARBDR010000921">
    <property type="protein sequence ID" value="KAJ8299173.1"/>
    <property type="molecule type" value="Genomic_DNA"/>
</dbReference>
<comment type="pathway">
    <text evidence="1">Pyrimidine metabolism; dTTP biosynthesis.</text>
</comment>
<evidence type="ECO:0000256" key="7">
    <source>
        <dbReference type="ARBA" id="ARBA00022727"/>
    </source>
</evidence>
<keyword evidence="12" id="KW-1185">Reference proteome</keyword>
<evidence type="ECO:0000259" key="10">
    <source>
        <dbReference type="Pfam" id="PF00303"/>
    </source>
</evidence>
<keyword evidence="6" id="KW-0808">Transferase</keyword>
<dbReference type="CDD" id="cd00351">
    <property type="entry name" value="TS_Pyrimidine_HMase"/>
    <property type="match status" value="1"/>
</dbReference>
<dbReference type="PANTHER" id="PTHR11548:SF2">
    <property type="entry name" value="THYMIDYLATE SYNTHASE"/>
    <property type="match status" value="1"/>
</dbReference>
<dbReference type="Pfam" id="PF00303">
    <property type="entry name" value="Thymidylat_synt"/>
    <property type="match status" value="1"/>
</dbReference>
<evidence type="ECO:0000256" key="8">
    <source>
        <dbReference type="PROSITE-ProRule" id="PRU10016"/>
    </source>
</evidence>
<gene>
    <name evidence="11" type="ORF">KUTeg_023233</name>
</gene>
<dbReference type="PROSITE" id="PS00091">
    <property type="entry name" value="THYMIDYLATE_SYNTHASE"/>
    <property type="match status" value="1"/>
</dbReference>
<keyword evidence="5" id="KW-0489">Methyltransferase</keyword>
<evidence type="ECO:0000256" key="1">
    <source>
        <dbReference type="ARBA" id="ARBA00004992"/>
    </source>
</evidence>